<dbReference type="Proteomes" id="UP000680304">
    <property type="component" value="Unassembled WGS sequence"/>
</dbReference>
<protein>
    <submittedName>
        <fullName evidence="2">Uncharacterized protein</fullName>
    </submittedName>
</protein>
<keyword evidence="1" id="KW-1133">Transmembrane helix</keyword>
<sequence length="102" mass="10781">MYALMLAGSNNTLTLVQVAVAIVWLLAVWEAIPNPQISTIDKSLCVLVMIPLLHIEGIGAILSIPGLMTVLAASIHTASGAIWVGGGISIYATLSRKPELRF</sequence>
<keyword evidence="1" id="KW-0812">Transmembrane</keyword>
<keyword evidence="1" id="KW-0472">Membrane</keyword>
<feature type="transmembrane region" description="Helical" evidence="1">
    <location>
        <begin position="44"/>
        <end position="64"/>
    </location>
</feature>
<evidence type="ECO:0000313" key="2">
    <source>
        <dbReference type="EMBL" id="GIQ65949.1"/>
    </source>
</evidence>
<dbReference type="RefSeq" id="WP_213530488.1">
    <property type="nucleotide sequence ID" value="NZ_BOVJ01000159.1"/>
</dbReference>
<gene>
    <name evidence="2" type="ORF">PACILC2_45170</name>
</gene>
<evidence type="ECO:0000313" key="3">
    <source>
        <dbReference type="Proteomes" id="UP000680304"/>
    </source>
</evidence>
<name>A0ABQ4NCK7_9BACL</name>
<accession>A0ABQ4NCK7</accession>
<keyword evidence="3" id="KW-1185">Reference proteome</keyword>
<reference evidence="2 3" key="1">
    <citation type="submission" date="2021-04" db="EMBL/GenBank/DDBJ databases">
        <title>Draft genome sequence of Paenibacillus cisolokensis, LC2-13A.</title>
        <authorList>
            <person name="Uke A."/>
            <person name="Chhe C."/>
            <person name="Baramee S."/>
            <person name="Kosugi A."/>
        </authorList>
    </citation>
    <scope>NUCLEOTIDE SEQUENCE [LARGE SCALE GENOMIC DNA]</scope>
    <source>
        <strain evidence="2 3">LC2-13A</strain>
    </source>
</reference>
<evidence type="ECO:0000256" key="1">
    <source>
        <dbReference type="SAM" id="Phobius"/>
    </source>
</evidence>
<dbReference type="EMBL" id="BOVJ01000159">
    <property type="protein sequence ID" value="GIQ65949.1"/>
    <property type="molecule type" value="Genomic_DNA"/>
</dbReference>
<organism evidence="2 3">
    <name type="scientific">Paenibacillus cisolokensis</name>
    <dbReference type="NCBI Taxonomy" id="1658519"/>
    <lineage>
        <taxon>Bacteria</taxon>
        <taxon>Bacillati</taxon>
        <taxon>Bacillota</taxon>
        <taxon>Bacilli</taxon>
        <taxon>Bacillales</taxon>
        <taxon>Paenibacillaceae</taxon>
        <taxon>Paenibacillus</taxon>
    </lineage>
</organism>
<feature type="transmembrane region" description="Helical" evidence="1">
    <location>
        <begin position="70"/>
        <end position="94"/>
    </location>
</feature>
<proteinExistence type="predicted"/>
<feature type="transmembrane region" description="Helical" evidence="1">
    <location>
        <begin position="12"/>
        <end position="32"/>
    </location>
</feature>
<comment type="caution">
    <text evidence="2">The sequence shown here is derived from an EMBL/GenBank/DDBJ whole genome shotgun (WGS) entry which is preliminary data.</text>
</comment>